<dbReference type="KEGG" id="aon:DEH84_09905"/>
<dbReference type="InterPro" id="IPR027417">
    <property type="entry name" value="P-loop_NTPase"/>
</dbReference>
<feature type="domain" description="Hda lid" evidence="1">
    <location>
        <begin position="169"/>
        <end position="229"/>
    </location>
</feature>
<dbReference type="GO" id="GO:0003688">
    <property type="term" value="F:DNA replication origin binding"/>
    <property type="evidence" value="ECO:0007669"/>
    <property type="project" value="TreeGrafter"/>
</dbReference>
<dbReference type="PANTHER" id="PTHR30050:SF5">
    <property type="entry name" value="DNAA REGULATORY INACTIVATOR HDA"/>
    <property type="match status" value="1"/>
</dbReference>
<dbReference type="GO" id="GO:0006270">
    <property type="term" value="P:DNA replication initiation"/>
    <property type="evidence" value="ECO:0007669"/>
    <property type="project" value="TreeGrafter"/>
</dbReference>
<dbReference type="InterPro" id="IPR017788">
    <property type="entry name" value="Hda"/>
</dbReference>
<dbReference type="AlphaFoldDB" id="A0A2U8FVU9"/>
<name>A0A2U8FVU9_9BURK</name>
<dbReference type="InterPro" id="IPR020591">
    <property type="entry name" value="Chromosome_initiator_DnaA-like"/>
</dbReference>
<dbReference type="SUPFAM" id="SSF52540">
    <property type="entry name" value="P-loop containing nucleoside triphosphate hydrolases"/>
    <property type="match status" value="1"/>
</dbReference>
<dbReference type="Gene3D" id="3.40.50.300">
    <property type="entry name" value="P-loop containing nucleotide triphosphate hydrolases"/>
    <property type="match status" value="1"/>
</dbReference>
<dbReference type="InterPro" id="IPR055199">
    <property type="entry name" value="Hda_lid"/>
</dbReference>
<gene>
    <name evidence="2" type="primary">hda</name>
    <name evidence="2" type="ORF">DEH84_09905</name>
</gene>
<dbReference type="Pfam" id="PF22688">
    <property type="entry name" value="Hda_lid"/>
    <property type="match status" value="1"/>
</dbReference>
<dbReference type="GO" id="GO:0032297">
    <property type="term" value="P:negative regulation of DNA-templated DNA replication initiation"/>
    <property type="evidence" value="ECO:0007669"/>
    <property type="project" value="InterPro"/>
</dbReference>
<organism evidence="2 3">
    <name type="scientific">Aquabacterium olei</name>
    <dbReference type="NCBI Taxonomy" id="1296669"/>
    <lineage>
        <taxon>Bacteria</taxon>
        <taxon>Pseudomonadati</taxon>
        <taxon>Pseudomonadota</taxon>
        <taxon>Betaproteobacteria</taxon>
        <taxon>Burkholderiales</taxon>
        <taxon>Aquabacterium</taxon>
    </lineage>
</organism>
<dbReference type="OrthoDB" id="9784878at2"/>
<dbReference type="NCBIfam" id="TIGR03420">
    <property type="entry name" value="DnaA_homol_Hda"/>
    <property type="match status" value="1"/>
</dbReference>
<evidence type="ECO:0000313" key="2">
    <source>
        <dbReference type="EMBL" id="AWI55201.1"/>
    </source>
</evidence>
<keyword evidence="3" id="KW-1185">Reference proteome</keyword>
<reference evidence="2 3" key="1">
    <citation type="submission" date="2018-05" db="EMBL/GenBank/DDBJ databases">
        <title>complete genome sequence of Aquabacterium olei NBRC 110486.</title>
        <authorList>
            <person name="Tang B."/>
            <person name="Chang J."/>
            <person name="Zhang L."/>
            <person name="Yang H."/>
        </authorList>
    </citation>
    <scope>NUCLEOTIDE SEQUENCE [LARGE SCALE GENOMIC DNA]</scope>
    <source>
        <strain evidence="2 3">NBRC 110486</strain>
    </source>
</reference>
<evidence type="ECO:0000259" key="1">
    <source>
        <dbReference type="Pfam" id="PF22688"/>
    </source>
</evidence>
<dbReference type="PANTHER" id="PTHR30050">
    <property type="entry name" value="CHROMOSOMAL REPLICATION INITIATOR PROTEIN DNAA"/>
    <property type="match status" value="1"/>
</dbReference>
<dbReference type="EMBL" id="CP029210">
    <property type="protein sequence ID" value="AWI55201.1"/>
    <property type="molecule type" value="Genomic_DNA"/>
</dbReference>
<dbReference type="PRINTS" id="PR00051">
    <property type="entry name" value="DNAA"/>
</dbReference>
<dbReference type="Gene3D" id="1.10.8.60">
    <property type="match status" value="1"/>
</dbReference>
<dbReference type="GO" id="GO:0005886">
    <property type="term" value="C:plasma membrane"/>
    <property type="evidence" value="ECO:0007669"/>
    <property type="project" value="TreeGrafter"/>
</dbReference>
<evidence type="ECO:0000313" key="3">
    <source>
        <dbReference type="Proteomes" id="UP000244892"/>
    </source>
</evidence>
<dbReference type="Proteomes" id="UP000244892">
    <property type="component" value="Chromosome"/>
</dbReference>
<accession>A0A2U8FVU9</accession>
<proteinExistence type="predicted"/>
<sequence length="234" mass="25619">MRQIPLDLGPAVVQTLDDFVDGPNADLLAWLRAWPAVSGPVSPAYLWGPAGSGKTHLMRAMVEHALGKGFGVVWLNAQTCQMWDAADPMSPTLALIDECDQLDADHQHLAFNLFIESASPSNPTEAGPLFIMAAGNVPPVDLPVRDDLRTRLGWGLIFALSPLDEAGVRDALQREAARRGMALGDDIVSYLLTRYSRDLGFLMTLLDRLDRYALAEHRLITVPLLKQMLAVENP</sequence>
<protein>
    <submittedName>
        <fullName evidence="2">DnaA regulatory inactivator Hda</fullName>
    </submittedName>
</protein>